<dbReference type="HOGENOM" id="CLU_1056413_0_0_5"/>
<feature type="compositionally biased region" description="Pro residues" evidence="1">
    <location>
        <begin position="219"/>
        <end position="232"/>
    </location>
</feature>
<sequence length="263" mass="28427">MLPKASHHPIDVISRPALVAALVALMVATSFGQDATSPAAAQSVKPSSQIEPETAEAADRTDTDDPEAEEEPRDEPETEEISELRKALYKAVSRARKSMGARKVKQDEGFETIARRHARDMVERVYMDHRSPEGDGPRERVFAIFPDFDGIIGENIAMRRIQPDASAAETALAAVEAWIGKVAHRENLLDQRHGHIGIGVADNGRATYIVMLLASEPSYRPPPPPEPRPELPPTVTLTPTPGTSGEESPPKPAENGAQSVPGS</sequence>
<keyword evidence="5" id="KW-1185">Reference proteome</keyword>
<keyword evidence="2" id="KW-0732">Signal</keyword>
<dbReference type="InterPro" id="IPR014044">
    <property type="entry name" value="CAP_dom"/>
</dbReference>
<dbReference type="OrthoDB" id="9811255at2"/>
<feature type="signal peptide" evidence="2">
    <location>
        <begin position="1"/>
        <end position="32"/>
    </location>
</feature>
<feature type="compositionally biased region" description="Polar residues" evidence="1">
    <location>
        <begin position="37"/>
        <end position="50"/>
    </location>
</feature>
<dbReference type="Pfam" id="PF00188">
    <property type="entry name" value="CAP"/>
    <property type="match status" value="1"/>
</dbReference>
<gene>
    <name evidence="4" type="ORF">BN1012_Phect1956</name>
</gene>
<dbReference type="Proteomes" id="UP000032160">
    <property type="component" value="Chromosome I"/>
</dbReference>
<feature type="region of interest" description="Disordered" evidence="1">
    <location>
        <begin position="216"/>
        <end position="263"/>
    </location>
</feature>
<name>X5MFU2_9HYPH</name>
<feature type="domain" description="SCP" evidence="3">
    <location>
        <begin position="91"/>
        <end position="210"/>
    </location>
</feature>
<dbReference type="PANTHER" id="PTHR31157:SF1">
    <property type="entry name" value="SCP DOMAIN-CONTAINING PROTEIN"/>
    <property type="match status" value="1"/>
</dbReference>
<organism evidence="4 5">
    <name type="scientific">Candidatus Phaeomarinibacter ectocarpi</name>
    <dbReference type="NCBI Taxonomy" id="1458461"/>
    <lineage>
        <taxon>Bacteria</taxon>
        <taxon>Pseudomonadati</taxon>
        <taxon>Pseudomonadota</taxon>
        <taxon>Alphaproteobacteria</taxon>
        <taxon>Hyphomicrobiales</taxon>
        <taxon>Parvibaculaceae</taxon>
        <taxon>Candidatus Phaeomarinibacter</taxon>
    </lineage>
</organism>
<proteinExistence type="predicted"/>
<feature type="compositionally biased region" description="Acidic residues" evidence="1">
    <location>
        <begin position="64"/>
        <end position="81"/>
    </location>
</feature>
<dbReference type="SUPFAM" id="SSF55797">
    <property type="entry name" value="PR-1-like"/>
    <property type="match status" value="1"/>
</dbReference>
<dbReference type="PANTHER" id="PTHR31157">
    <property type="entry name" value="SCP DOMAIN-CONTAINING PROTEIN"/>
    <property type="match status" value="1"/>
</dbReference>
<feature type="chain" id="PRO_5004958877" description="SCP domain-containing protein" evidence="2">
    <location>
        <begin position="33"/>
        <end position="263"/>
    </location>
</feature>
<protein>
    <recommendedName>
        <fullName evidence="3">SCP domain-containing protein</fullName>
    </recommendedName>
</protein>
<evidence type="ECO:0000313" key="5">
    <source>
        <dbReference type="Proteomes" id="UP000032160"/>
    </source>
</evidence>
<evidence type="ECO:0000256" key="1">
    <source>
        <dbReference type="SAM" id="MobiDB-lite"/>
    </source>
</evidence>
<reference evidence="4 5" key="1">
    <citation type="journal article" date="2014" name="Front. Genet.">
        <title>Genome and metabolic network of "Candidatus Phaeomarinobacter ectocarpi" Ec32, a new candidate genus of Alphaproteobacteria frequently associated with brown algae.</title>
        <authorList>
            <person name="Dittami S.M."/>
            <person name="Barbeyron T."/>
            <person name="Boyen C."/>
            <person name="Cambefort J."/>
            <person name="Collet G."/>
            <person name="Delage L."/>
            <person name="Gobet A."/>
            <person name="Groisillier A."/>
            <person name="Leblanc C."/>
            <person name="Michel G."/>
            <person name="Scornet D."/>
            <person name="Siegel A."/>
            <person name="Tapia J.E."/>
            <person name="Tonon T."/>
        </authorList>
    </citation>
    <scope>NUCLEOTIDE SEQUENCE [LARGE SCALE GENOMIC DNA]</scope>
    <source>
        <strain evidence="4 5">Ec32</strain>
    </source>
</reference>
<evidence type="ECO:0000259" key="3">
    <source>
        <dbReference type="Pfam" id="PF00188"/>
    </source>
</evidence>
<dbReference type="AlphaFoldDB" id="X5MFU2"/>
<dbReference type="Gene3D" id="3.40.33.10">
    <property type="entry name" value="CAP"/>
    <property type="match status" value="1"/>
</dbReference>
<evidence type="ECO:0000313" key="4">
    <source>
        <dbReference type="EMBL" id="CDO60169.1"/>
    </source>
</evidence>
<dbReference type="InterPro" id="IPR035940">
    <property type="entry name" value="CAP_sf"/>
</dbReference>
<evidence type="ECO:0000256" key="2">
    <source>
        <dbReference type="SAM" id="SignalP"/>
    </source>
</evidence>
<dbReference type="EMBL" id="HG966617">
    <property type="protein sequence ID" value="CDO60169.1"/>
    <property type="molecule type" value="Genomic_DNA"/>
</dbReference>
<accession>X5MFU2</accession>
<feature type="region of interest" description="Disordered" evidence="1">
    <location>
        <begin position="37"/>
        <end position="82"/>
    </location>
</feature>
<dbReference type="CDD" id="cd05379">
    <property type="entry name" value="CAP_bacterial"/>
    <property type="match status" value="1"/>
</dbReference>
<dbReference type="RefSeq" id="WP_043948273.1">
    <property type="nucleotide sequence ID" value="NZ_HG966617.1"/>
</dbReference>
<dbReference type="KEGG" id="pect:BN1012_Phect1956"/>
<dbReference type="STRING" id="1458461.BN1012_Phect1956"/>